<keyword evidence="3" id="KW-1185">Reference proteome</keyword>
<evidence type="ECO:0000313" key="2">
    <source>
        <dbReference type="EMBL" id="CRL29985.1"/>
    </source>
</evidence>
<organism evidence="2 3">
    <name type="scientific">Penicillium camemberti (strain FM 013)</name>
    <dbReference type="NCBI Taxonomy" id="1429867"/>
    <lineage>
        <taxon>Eukaryota</taxon>
        <taxon>Fungi</taxon>
        <taxon>Dikarya</taxon>
        <taxon>Ascomycota</taxon>
        <taxon>Pezizomycotina</taxon>
        <taxon>Eurotiomycetes</taxon>
        <taxon>Eurotiomycetidae</taxon>
        <taxon>Eurotiales</taxon>
        <taxon>Aspergillaceae</taxon>
        <taxon>Penicillium</taxon>
    </lineage>
</organism>
<sequence length="51" mass="5880">MKEGSPGLLRDPLPMLSHGGYGEMMVEREKAGGRREEEEEKRGKDERYPFI</sequence>
<proteinExistence type="predicted"/>
<protein>
    <submittedName>
        <fullName evidence="2">Str. FM013</fullName>
    </submittedName>
</protein>
<dbReference type="EMBL" id="HG793175">
    <property type="protein sequence ID" value="CRL29985.1"/>
    <property type="molecule type" value="Genomic_DNA"/>
</dbReference>
<feature type="compositionally biased region" description="Basic and acidic residues" evidence="1">
    <location>
        <begin position="25"/>
        <end position="51"/>
    </location>
</feature>
<evidence type="ECO:0000313" key="3">
    <source>
        <dbReference type="Proteomes" id="UP000053732"/>
    </source>
</evidence>
<accession>A0A0G4PU11</accession>
<reference evidence="2 3" key="1">
    <citation type="journal article" date="2014" name="Nat. Commun.">
        <title>Multiple recent horizontal transfers of a large genomic region in cheese making fungi.</title>
        <authorList>
            <person name="Cheeseman K."/>
            <person name="Ropars J."/>
            <person name="Renault P."/>
            <person name="Dupont J."/>
            <person name="Gouzy J."/>
            <person name="Branca A."/>
            <person name="Abraham A.L."/>
            <person name="Ceppi M."/>
            <person name="Conseiller E."/>
            <person name="Debuchy R."/>
            <person name="Malagnac F."/>
            <person name="Goarin A."/>
            <person name="Silar P."/>
            <person name="Lacoste S."/>
            <person name="Sallet E."/>
            <person name="Bensimon A."/>
            <person name="Giraud T."/>
            <person name="Brygoo Y."/>
        </authorList>
    </citation>
    <scope>NUCLEOTIDE SEQUENCE [LARGE SCALE GENOMIC DNA]</scope>
    <source>
        <strain evidence="3">FM 013</strain>
    </source>
</reference>
<dbReference type="AlphaFoldDB" id="A0A0G4PU11"/>
<dbReference type="Proteomes" id="UP000053732">
    <property type="component" value="Unassembled WGS sequence"/>
</dbReference>
<feature type="region of interest" description="Disordered" evidence="1">
    <location>
        <begin position="1"/>
        <end position="51"/>
    </location>
</feature>
<name>A0A0G4PU11_PENC3</name>
<gene>
    <name evidence="2" type="ORF">PCAMFM013_S042g000044</name>
</gene>
<evidence type="ECO:0000256" key="1">
    <source>
        <dbReference type="SAM" id="MobiDB-lite"/>
    </source>
</evidence>